<keyword evidence="8" id="KW-1185">Reference proteome</keyword>
<comment type="subcellular location">
    <subcellularLocation>
        <location evidence="1">Cell membrane</location>
        <topology evidence="1">Multi-pass membrane protein</topology>
    </subcellularLocation>
</comment>
<protein>
    <submittedName>
        <fullName evidence="7">Lipopolysaccharide export system permease protein</fullName>
    </submittedName>
</protein>
<organism evidence="7 8">
    <name type="scientific">Sphingosinicella soli</name>
    <dbReference type="NCBI Taxonomy" id="333708"/>
    <lineage>
        <taxon>Bacteria</taxon>
        <taxon>Pseudomonadati</taxon>
        <taxon>Pseudomonadota</taxon>
        <taxon>Alphaproteobacteria</taxon>
        <taxon>Sphingomonadales</taxon>
        <taxon>Sphingosinicellaceae</taxon>
        <taxon>Sphingosinicella</taxon>
    </lineage>
</organism>
<dbReference type="Proteomes" id="UP000566324">
    <property type="component" value="Unassembled WGS sequence"/>
</dbReference>
<dbReference type="AlphaFoldDB" id="A0A7W7F6N1"/>
<evidence type="ECO:0000256" key="4">
    <source>
        <dbReference type="ARBA" id="ARBA00022989"/>
    </source>
</evidence>
<gene>
    <name evidence="7" type="ORF">GGQ98_002136</name>
</gene>
<dbReference type="PANTHER" id="PTHR33529">
    <property type="entry name" value="SLR0882 PROTEIN-RELATED"/>
    <property type="match status" value="1"/>
</dbReference>
<feature type="transmembrane region" description="Helical" evidence="6">
    <location>
        <begin position="312"/>
        <end position="330"/>
    </location>
</feature>
<accession>A0A7W7F6N1</accession>
<name>A0A7W7F6N1_9SPHN</name>
<evidence type="ECO:0000313" key="7">
    <source>
        <dbReference type="EMBL" id="MBB4632511.1"/>
    </source>
</evidence>
<sequence length="407" mass="44488">MLARFDRYMARLIAVPLFATLMIAAMLLLLEKMLKLFDFVVNEGGPASVVWRMLGNLIPQYLGLGIPVGLLLGILLAFRGLALSSELDAMRAVGISYMRMLRVPYMYALLLGLLTLIIVGFIQPISRYAYEGLEFELRSGALGATIDVGEFVQVARNTTLRVEESRSQGRDLRGIFVSGRSGDGKTVSVTAARGTFLATDDPDVILLRLTDGTLVHDAPGYRQPRVLSFRMHDLPIDLPQIELFRIRGAQADDNELTLPELYRVGYLGQGAATEESRNAVRANLHRRLVQVFAVLVIPLLAVALAVPPKRSTSAVGVFAALTILIVYNEISEAAERAGAAGKADIILSQWGSFIAFSLLCAWFFHVLANVPGGQPIAVIERGAGIAAKWVVSLWRLLRRRFGKAQAA</sequence>
<reference evidence="7 8" key="1">
    <citation type="submission" date="2020-08" db="EMBL/GenBank/DDBJ databases">
        <title>Genomic Encyclopedia of Type Strains, Phase IV (KMG-IV): sequencing the most valuable type-strain genomes for metagenomic binning, comparative biology and taxonomic classification.</title>
        <authorList>
            <person name="Goeker M."/>
        </authorList>
    </citation>
    <scope>NUCLEOTIDE SEQUENCE [LARGE SCALE GENOMIC DNA]</scope>
    <source>
        <strain evidence="7 8">DSM 17328</strain>
    </source>
</reference>
<evidence type="ECO:0000256" key="5">
    <source>
        <dbReference type="ARBA" id="ARBA00023136"/>
    </source>
</evidence>
<keyword evidence="2" id="KW-1003">Cell membrane</keyword>
<keyword evidence="3 6" id="KW-0812">Transmembrane</keyword>
<feature type="transmembrane region" description="Helical" evidence="6">
    <location>
        <begin position="103"/>
        <end position="122"/>
    </location>
</feature>
<dbReference type="PANTHER" id="PTHR33529:SF2">
    <property type="entry name" value="LIPOPOLYSACCHARIDE EXPORT SYSTEM PERMEASE PROTEIN LPTG"/>
    <property type="match status" value="1"/>
</dbReference>
<comment type="caution">
    <text evidence="7">The sequence shown here is derived from an EMBL/GenBank/DDBJ whole genome shotgun (WGS) entry which is preliminary data.</text>
</comment>
<feature type="transmembrane region" description="Helical" evidence="6">
    <location>
        <begin position="350"/>
        <end position="370"/>
    </location>
</feature>
<dbReference type="EMBL" id="JACHNZ010000022">
    <property type="protein sequence ID" value="MBB4632511.1"/>
    <property type="molecule type" value="Genomic_DNA"/>
</dbReference>
<keyword evidence="5 6" id="KW-0472">Membrane</keyword>
<evidence type="ECO:0000256" key="3">
    <source>
        <dbReference type="ARBA" id="ARBA00022692"/>
    </source>
</evidence>
<feature type="transmembrane region" description="Helical" evidence="6">
    <location>
        <begin position="288"/>
        <end position="306"/>
    </location>
</feature>
<dbReference type="RefSeq" id="WP_184069243.1">
    <property type="nucleotide sequence ID" value="NZ_JACHNZ010000022.1"/>
</dbReference>
<dbReference type="Pfam" id="PF03739">
    <property type="entry name" value="LptF_LptG"/>
    <property type="match status" value="1"/>
</dbReference>
<evidence type="ECO:0000256" key="6">
    <source>
        <dbReference type="SAM" id="Phobius"/>
    </source>
</evidence>
<proteinExistence type="predicted"/>
<dbReference type="GO" id="GO:0043190">
    <property type="term" value="C:ATP-binding cassette (ABC) transporter complex"/>
    <property type="evidence" value="ECO:0007669"/>
    <property type="project" value="TreeGrafter"/>
</dbReference>
<feature type="transmembrane region" description="Helical" evidence="6">
    <location>
        <begin position="12"/>
        <end position="30"/>
    </location>
</feature>
<evidence type="ECO:0000313" key="8">
    <source>
        <dbReference type="Proteomes" id="UP000566324"/>
    </source>
</evidence>
<dbReference type="InterPro" id="IPR005495">
    <property type="entry name" value="LptG/LptF_permease"/>
</dbReference>
<evidence type="ECO:0000256" key="1">
    <source>
        <dbReference type="ARBA" id="ARBA00004651"/>
    </source>
</evidence>
<dbReference type="GO" id="GO:0015920">
    <property type="term" value="P:lipopolysaccharide transport"/>
    <property type="evidence" value="ECO:0007669"/>
    <property type="project" value="TreeGrafter"/>
</dbReference>
<evidence type="ECO:0000256" key="2">
    <source>
        <dbReference type="ARBA" id="ARBA00022475"/>
    </source>
</evidence>
<keyword evidence="4 6" id="KW-1133">Transmembrane helix</keyword>
<feature type="transmembrane region" description="Helical" evidence="6">
    <location>
        <begin position="61"/>
        <end position="83"/>
    </location>
</feature>